<protein>
    <recommendedName>
        <fullName evidence="8">Probable tRNA sulfurtransferase</fullName>
        <ecNumber evidence="8">2.8.1.4</ecNumber>
    </recommendedName>
    <alternativeName>
        <fullName evidence="8">Sulfur carrier protein ThiS sulfurtransferase</fullName>
    </alternativeName>
    <alternativeName>
        <fullName evidence="8">Thiamine biosynthesis protein ThiI</fullName>
    </alternativeName>
    <alternativeName>
        <fullName evidence="8">tRNA 4-thiouridine synthase</fullName>
    </alternativeName>
</protein>
<dbReference type="PANTHER" id="PTHR43209:SF1">
    <property type="entry name" value="TRNA SULFURTRANSFERASE"/>
    <property type="match status" value="1"/>
</dbReference>
<keyword evidence="1 8" id="KW-0963">Cytoplasm</keyword>
<dbReference type="InterPro" id="IPR049962">
    <property type="entry name" value="THUMP_ThiI"/>
</dbReference>
<feature type="domain" description="THUMP" evidence="9">
    <location>
        <begin position="63"/>
        <end position="169"/>
    </location>
</feature>
<dbReference type="Pfam" id="PF02568">
    <property type="entry name" value="ThiI"/>
    <property type="match status" value="1"/>
</dbReference>
<dbReference type="GO" id="GO:0052837">
    <property type="term" value="P:thiazole biosynthetic process"/>
    <property type="evidence" value="ECO:0007669"/>
    <property type="project" value="TreeGrafter"/>
</dbReference>
<keyword evidence="11" id="KW-1185">Reference proteome</keyword>
<name>A0A0F7PFG6_9EURY</name>
<dbReference type="HOGENOM" id="CLU_037952_4_0_2"/>
<comment type="catalytic activity">
    <reaction evidence="8">
        <text>[ThiI sulfur-carrier protein]-S-sulfanyl-L-cysteine + a uridine in tRNA + 2 reduced [2Fe-2S]-[ferredoxin] + ATP + H(+) = [ThiI sulfur-carrier protein]-L-cysteine + a 4-thiouridine in tRNA + 2 oxidized [2Fe-2S]-[ferredoxin] + AMP + diphosphate</text>
        <dbReference type="Rhea" id="RHEA:24176"/>
        <dbReference type="Rhea" id="RHEA-COMP:10000"/>
        <dbReference type="Rhea" id="RHEA-COMP:10001"/>
        <dbReference type="Rhea" id="RHEA-COMP:13337"/>
        <dbReference type="Rhea" id="RHEA-COMP:13338"/>
        <dbReference type="Rhea" id="RHEA-COMP:13339"/>
        <dbReference type="Rhea" id="RHEA-COMP:13340"/>
        <dbReference type="ChEBI" id="CHEBI:15378"/>
        <dbReference type="ChEBI" id="CHEBI:29950"/>
        <dbReference type="ChEBI" id="CHEBI:30616"/>
        <dbReference type="ChEBI" id="CHEBI:33019"/>
        <dbReference type="ChEBI" id="CHEBI:33737"/>
        <dbReference type="ChEBI" id="CHEBI:33738"/>
        <dbReference type="ChEBI" id="CHEBI:61963"/>
        <dbReference type="ChEBI" id="CHEBI:65315"/>
        <dbReference type="ChEBI" id="CHEBI:136798"/>
        <dbReference type="ChEBI" id="CHEBI:456215"/>
        <dbReference type="EC" id="2.8.1.4"/>
    </reaction>
</comment>
<dbReference type="CDD" id="cd11716">
    <property type="entry name" value="THUMP_ThiI"/>
    <property type="match status" value="1"/>
</dbReference>
<dbReference type="Pfam" id="PF02926">
    <property type="entry name" value="THUMP"/>
    <property type="match status" value="1"/>
</dbReference>
<keyword evidence="2 8" id="KW-0820">tRNA-binding</keyword>
<evidence type="ECO:0000256" key="8">
    <source>
        <dbReference type="HAMAP-Rule" id="MF_00021"/>
    </source>
</evidence>
<dbReference type="GO" id="GO:0009228">
    <property type="term" value="P:thiamine biosynthetic process"/>
    <property type="evidence" value="ECO:0007669"/>
    <property type="project" value="UniProtKB-KW"/>
</dbReference>
<evidence type="ECO:0000256" key="2">
    <source>
        <dbReference type="ARBA" id="ARBA00022555"/>
    </source>
</evidence>
<proteinExistence type="inferred from homology"/>
<reference evidence="10 11" key="1">
    <citation type="journal article" date="2015" name="ISME J.">
        <title>Elemental sulfur and acetate can support life of a novel strictly anaerobic haloarchaeon.</title>
        <authorList>
            <person name="Sorokin D.Y."/>
            <person name="Kublanov I.V."/>
            <person name="Gavrilov S.N."/>
            <person name="Rojo D."/>
            <person name="Roman P."/>
            <person name="Golyshin P.N."/>
            <person name="Slepak V.Z."/>
            <person name="Smedile F."/>
            <person name="Ferrer M."/>
            <person name="Messina E."/>
            <person name="La Cono V."/>
            <person name="Yakimov M.M."/>
        </authorList>
    </citation>
    <scope>NUCLEOTIDE SEQUENCE [LARGE SCALE GENOMIC DNA]</scope>
    <source>
        <strain evidence="10 11">HSR2</strain>
    </source>
</reference>
<dbReference type="InterPro" id="IPR020536">
    <property type="entry name" value="ThiI_AANH"/>
</dbReference>
<dbReference type="HAMAP" id="MF_00021">
    <property type="entry name" value="ThiI"/>
    <property type="match status" value="1"/>
</dbReference>
<evidence type="ECO:0000256" key="6">
    <source>
        <dbReference type="ARBA" id="ARBA00022884"/>
    </source>
</evidence>
<evidence type="ECO:0000256" key="3">
    <source>
        <dbReference type="ARBA" id="ARBA00022679"/>
    </source>
</evidence>
<dbReference type="Proteomes" id="UP000069906">
    <property type="component" value="Chromosome"/>
</dbReference>
<dbReference type="OrthoDB" id="372227at2157"/>
<dbReference type="GO" id="GO:0009229">
    <property type="term" value="P:thiamine diphosphate biosynthetic process"/>
    <property type="evidence" value="ECO:0007669"/>
    <property type="project" value="UniProtKB-UniRule"/>
</dbReference>
<evidence type="ECO:0000256" key="1">
    <source>
        <dbReference type="ARBA" id="ARBA00022490"/>
    </source>
</evidence>
<accession>A0A0F7PFG6</accession>
<feature type="binding site" evidence="8">
    <location>
        <position position="270"/>
    </location>
    <ligand>
        <name>ATP</name>
        <dbReference type="ChEBI" id="CHEBI:30616"/>
    </ligand>
</feature>
<dbReference type="AlphaFoldDB" id="A0A0F7PFG6"/>
<feature type="binding site" evidence="8">
    <location>
        <begin position="187"/>
        <end position="188"/>
    </location>
    <ligand>
        <name>ATP</name>
        <dbReference type="ChEBI" id="CHEBI:30616"/>
    </ligand>
</feature>
<dbReference type="Pfam" id="PF22025">
    <property type="entry name" value="ThiI_fer"/>
    <property type="match status" value="1"/>
</dbReference>
<dbReference type="GO" id="GO:0005829">
    <property type="term" value="C:cytosol"/>
    <property type="evidence" value="ECO:0007669"/>
    <property type="project" value="TreeGrafter"/>
</dbReference>
<keyword evidence="3 8" id="KW-0808">Transferase</keyword>
<dbReference type="SUPFAM" id="SSF143437">
    <property type="entry name" value="THUMP domain-like"/>
    <property type="match status" value="1"/>
</dbReference>
<evidence type="ECO:0000313" key="10">
    <source>
        <dbReference type="EMBL" id="AKH98063.1"/>
    </source>
</evidence>
<dbReference type="InterPro" id="IPR014729">
    <property type="entry name" value="Rossmann-like_a/b/a_fold"/>
</dbReference>
<feature type="binding site" evidence="8">
    <location>
        <position position="292"/>
    </location>
    <ligand>
        <name>ATP</name>
        <dbReference type="ChEBI" id="CHEBI:30616"/>
    </ligand>
</feature>
<dbReference type="GO" id="GO:0004810">
    <property type="term" value="F:CCA tRNA nucleotidyltransferase activity"/>
    <property type="evidence" value="ECO:0007669"/>
    <property type="project" value="InterPro"/>
</dbReference>
<dbReference type="SUPFAM" id="SSF52402">
    <property type="entry name" value="Adenine nucleotide alpha hydrolases-like"/>
    <property type="match status" value="1"/>
</dbReference>
<dbReference type="InterPro" id="IPR003720">
    <property type="entry name" value="tRNA_STrfase"/>
</dbReference>
<evidence type="ECO:0000256" key="7">
    <source>
        <dbReference type="ARBA" id="ARBA00022977"/>
    </source>
</evidence>
<evidence type="ECO:0000256" key="5">
    <source>
        <dbReference type="ARBA" id="ARBA00022840"/>
    </source>
</evidence>
<dbReference type="EC" id="2.8.1.4" evidence="8"/>
<dbReference type="InterPro" id="IPR004114">
    <property type="entry name" value="THUMP_dom"/>
</dbReference>
<dbReference type="GO" id="GO:0002937">
    <property type="term" value="P:tRNA 4-thiouridine biosynthesis"/>
    <property type="evidence" value="ECO:0007669"/>
    <property type="project" value="TreeGrafter"/>
</dbReference>
<dbReference type="KEGG" id="hsu:HLASF_1585"/>
<evidence type="ECO:0000256" key="4">
    <source>
        <dbReference type="ARBA" id="ARBA00022741"/>
    </source>
</evidence>
<comment type="pathway">
    <text evidence="8">Cofactor biosynthesis; thiamine diphosphate biosynthesis.</text>
</comment>
<dbReference type="GO" id="GO:0140741">
    <property type="term" value="F:tRNA-uracil-4 sulfurtransferase activity"/>
    <property type="evidence" value="ECO:0007669"/>
    <property type="project" value="UniProtKB-EC"/>
</dbReference>
<gene>
    <name evidence="8 10" type="primary">thiI</name>
    <name evidence="10" type="ORF">HLASF_1585</name>
</gene>
<comment type="catalytic activity">
    <reaction evidence="8">
        <text>[ThiS sulfur-carrier protein]-C-terminal Gly-Gly-AMP + S-sulfanyl-L-cysteinyl-[cysteine desulfurase] + AH2 = [ThiS sulfur-carrier protein]-C-terminal-Gly-aminoethanethioate + L-cysteinyl-[cysteine desulfurase] + A + AMP + 2 H(+)</text>
        <dbReference type="Rhea" id="RHEA:43340"/>
        <dbReference type="Rhea" id="RHEA-COMP:12157"/>
        <dbReference type="Rhea" id="RHEA-COMP:12158"/>
        <dbReference type="Rhea" id="RHEA-COMP:12910"/>
        <dbReference type="Rhea" id="RHEA-COMP:19908"/>
        <dbReference type="ChEBI" id="CHEBI:13193"/>
        <dbReference type="ChEBI" id="CHEBI:15378"/>
        <dbReference type="ChEBI" id="CHEBI:17499"/>
        <dbReference type="ChEBI" id="CHEBI:29950"/>
        <dbReference type="ChEBI" id="CHEBI:61963"/>
        <dbReference type="ChEBI" id="CHEBI:90618"/>
        <dbReference type="ChEBI" id="CHEBI:232372"/>
        <dbReference type="ChEBI" id="CHEBI:456215"/>
    </reaction>
</comment>
<dbReference type="InterPro" id="IPR050102">
    <property type="entry name" value="tRNA_sulfurtransferase_ThiI"/>
</dbReference>
<dbReference type="GO" id="GO:0000049">
    <property type="term" value="F:tRNA binding"/>
    <property type="evidence" value="ECO:0007669"/>
    <property type="project" value="UniProtKB-UniRule"/>
</dbReference>
<dbReference type="PATRIC" id="fig|1604004.4.peg.1657"/>
<keyword evidence="5 8" id="KW-0067">ATP-binding</keyword>
<feature type="binding site" evidence="8">
    <location>
        <position position="301"/>
    </location>
    <ligand>
        <name>ATP</name>
        <dbReference type="ChEBI" id="CHEBI:30616"/>
    </ligand>
</feature>
<evidence type="ECO:0000259" key="9">
    <source>
        <dbReference type="PROSITE" id="PS51165"/>
    </source>
</evidence>
<dbReference type="GO" id="GO:0005524">
    <property type="term" value="F:ATP binding"/>
    <property type="evidence" value="ECO:0007669"/>
    <property type="project" value="UniProtKB-UniRule"/>
</dbReference>
<dbReference type="RefSeq" id="WP_050048753.1">
    <property type="nucleotide sequence ID" value="NZ_CP008874.1"/>
</dbReference>
<dbReference type="Gene3D" id="3.40.50.620">
    <property type="entry name" value="HUPs"/>
    <property type="match status" value="1"/>
</dbReference>
<sequence length="396" mass="42653">MTVPGADVVLLRHGDIGVKSAHVQAAMEGHLAERVAAMLDARGVEGRVEHEWGRLFVRTDEPEGATDAVTDVFGVHTASPARAVPARMDAITDALAATARTVYDGGTFAVEARRTGDHDFTSHDVGHEGGDAIWRAVSDDVDPVVDLDDPDHRFFVEVRDEEAFVFVEKRDGPGGFPVGTQAPLVALISGGIDSPVAGWQAMRRGAPIVPLYLDLGAYGGVDHRERAFATIDTLAQYVPTQDMRPRVVQVGEYVDRLVDAIDSTRMLSYRRFMYRIAEHVADTVDAAGIVTGEALGQKSSQTVRNLNAVDRATRVPIHRPLLTRDKQEIIAAARRIGTYNDATIDAGCQRVAPDKPATRATVAAVEAAEPADLFEWAADAAASVEVVERSRTEGSS</sequence>
<comment type="similarity">
    <text evidence="8">Belongs to the ThiI family.</text>
</comment>
<dbReference type="GeneID" id="25159740"/>
<dbReference type="PROSITE" id="PS51165">
    <property type="entry name" value="THUMP"/>
    <property type="match status" value="1"/>
</dbReference>
<evidence type="ECO:0000313" key="11">
    <source>
        <dbReference type="Proteomes" id="UP000069906"/>
    </source>
</evidence>
<comment type="caution">
    <text evidence="8">Lacks conserved residue(s) required for the propagation of feature annotation.</text>
</comment>
<dbReference type="Gene3D" id="3.30.2130.30">
    <property type="match status" value="1"/>
</dbReference>
<dbReference type="InterPro" id="IPR054173">
    <property type="entry name" value="ThiI_fer"/>
</dbReference>
<organism evidence="10 11">
    <name type="scientific">Halanaeroarchaeum sulfurireducens</name>
    <dbReference type="NCBI Taxonomy" id="1604004"/>
    <lineage>
        <taxon>Archaea</taxon>
        <taxon>Methanobacteriati</taxon>
        <taxon>Methanobacteriota</taxon>
        <taxon>Stenosarchaea group</taxon>
        <taxon>Halobacteria</taxon>
        <taxon>Halobacteriales</taxon>
        <taxon>Halobacteriaceae</taxon>
        <taxon>Halanaeroarchaeum</taxon>
    </lineage>
</organism>
<dbReference type="PANTHER" id="PTHR43209">
    <property type="entry name" value="TRNA SULFURTRANSFERASE"/>
    <property type="match status" value="1"/>
</dbReference>
<dbReference type="UniPathway" id="UPA00060"/>
<dbReference type="EMBL" id="CP008874">
    <property type="protein sequence ID" value="AKH98063.1"/>
    <property type="molecule type" value="Genomic_DNA"/>
</dbReference>
<keyword evidence="6 8" id="KW-0694">RNA-binding</keyword>
<comment type="function">
    <text evidence="8">Catalyzes the ATP-dependent transfer of a sulfur to tRNA to produce 4-thiouridine in position 8 of tRNAs, which functions as a near-UV photosensor. Also catalyzes the transfer of sulfur to the sulfur carrier protein ThiS, forming ThiS-thiocarboxylate. This is a step in the synthesis of thiazole, in the thiamine biosynthesis pathway. The sulfur is donated as persulfide by IscS.</text>
</comment>
<dbReference type="SMART" id="SM00981">
    <property type="entry name" value="THUMP"/>
    <property type="match status" value="1"/>
</dbReference>
<keyword evidence="7 8" id="KW-0784">Thiamine biosynthesis</keyword>
<comment type="subcellular location">
    <subcellularLocation>
        <location evidence="8">Cytoplasm</location>
    </subcellularLocation>
</comment>
<keyword evidence="4 8" id="KW-0547">Nucleotide-binding</keyword>